<dbReference type="CDD" id="cd10910">
    <property type="entry name" value="PIN_limkain_b1_N_like"/>
    <property type="match status" value="1"/>
</dbReference>
<feature type="compositionally biased region" description="Basic and acidic residues" evidence="1">
    <location>
        <begin position="303"/>
        <end position="312"/>
    </location>
</feature>
<protein>
    <submittedName>
        <fullName evidence="3">Uncharacterized protein LOC104764466 isoform X4</fullName>
    </submittedName>
</protein>
<accession>A0ABM0XI38</accession>
<dbReference type="PANTHER" id="PTHR14379">
    <property type="entry name" value="LIMKAIN B LKAP"/>
    <property type="match status" value="1"/>
</dbReference>
<keyword evidence="2" id="KW-1185">Reference proteome</keyword>
<feature type="compositionally biased region" description="Basic and acidic residues" evidence="1">
    <location>
        <begin position="474"/>
        <end position="483"/>
    </location>
</feature>
<reference evidence="2" key="1">
    <citation type="journal article" date="2014" name="Nat. Commun.">
        <title>The emerging biofuel crop Camelina sativa retains a highly undifferentiated hexaploid genome structure.</title>
        <authorList>
            <person name="Kagale S."/>
            <person name="Koh C."/>
            <person name="Nixon J."/>
            <person name="Bollina V."/>
            <person name="Clarke W.E."/>
            <person name="Tuteja R."/>
            <person name="Spillane C."/>
            <person name="Robinson S.J."/>
            <person name="Links M.G."/>
            <person name="Clarke C."/>
            <person name="Higgins E.E."/>
            <person name="Huebert T."/>
            <person name="Sharpe A.G."/>
            <person name="Parkin I.A."/>
        </authorList>
    </citation>
    <scope>NUCLEOTIDE SEQUENCE [LARGE SCALE GENOMIC DNA]</scope>
    <source>
        <strain evidence="2">cv. DH55</strain>
    </source>
</reference>
<feature type="compositionally biased region" description="Basic and acidic residues" evidence="1">
    <location>
        <begin position="284"/>
        <end position="293"/>
    </location>
</feature>
<reference evidence="3" key="2">
    <citation type="submission" date="2025-08" db="UniProtKB">
        <authorList>
            <consortium name="RefSeq"/>
        </authorList>
    </citation>
    <scope>IDENTIFICATION</scope>
    <source>
        <tissue evidence="3">Leaf</tissue>
    </source>
</reference>
<dbReference type="InterPro" id="IPR024768">
    <property type="entry name" value="Marf1"/>
</dbReference>
<feature type="region of interest" description="Disordered" evidence="1">
    <location>
        <begin position="265"/>
        <end position="512"/>
    </location>
</feature>
<feature type="compositionally biased region" description="Basic and acidic residues" evidence="1">
    <location>
        <begin position="436"/>
        <end position="445"/>
    </location>
</feature>
<proteinExistence type="predicted"/>
<sequence length="512" mass="59323">MEKPAKETAAVPVTFFWDIKRFPVPEGYDARRVGPSIKQNLRKLGYTGPITITAIGVLTEVPLYILESLSSTGIAFKNLANSPRDALGIFIDFYPDAPSPANIMVLSAPPAFTLPIVETHISEIRNDGYYTTFLFARNSQDEKCLWLYYVATNFFILFFIPTDPPALEDGDKCSETGKPSFWNCFVCRGIRGYGFQNFLTHLSTRHHKRMLSYWNSYAKPGDSESDSDSDSDVKAPIIVRRKILSENQGLFFRTMLQLRLTNESNYKKSTESNYKKSRLTNESNYKKSTESNYKKSRLTNESNYKKSTESNYKKSRLTNESNYKKSTESNYKKSRLTNESNYKKSTESNYKKSRLTNESNYKKSTESNYKKSRLTNESNYKKSTESNYKKSRLTNESNYKKSTESNYKKSRLTNESNYKKSTESNYKKSRLTNESNYKKSTESNYKKSRLTNESNYKKSTESNYKKSRLTTESNYKKSTESNYKKSRLTTESNYKQSTESNYKKSRLTTESK</sequence>
<gene>
    <name evidence="3" type="primary">LOC104764466</name>
</gene>
<feature type="compositionally biased region" description="Basic and acidic residues" evidence="1">
    <location>
        <begin position="398"/>
        <end position="407"/>
    </location>
</feature>
<organism evidence="2 3">
    <name type="scientific">Camelina sativa</name>
    <name type="common">False flax</name>
    <name type="synonym">Myagrum sativum</name>
    <dbReference type="NCBI Taxonomy" id="90675"/>
    <lineage>
        <taxon>Eukaryota</taxon>
        <taxon>Viridiplantae</taxon>
        <taxon>Streptophyta</taxon>
        <taxon>Embryophyta</taxon>
        <taxon>Tracheophyta</taxon>
        <taxon>Spermatophyta</taxon>
        <taxon>Magnoliopsida</taxon>
        <taxon>eudicotyledons</taxon>
        <taxon>Gunneridae</taxon>
        <taxon>Pentapetalae</taxon>
        <taxon>rosids</taxon>
        <taxon>malvids</taxon>
        <taxon>Brassicales</taxon>
        <taxon>Brassicaceae</taxon>
        <taxon>Camelineae</taxon>
        <taxon>Camelina</taxon>
    </lineage>
</organism>
<feature type="compositionally biased region" description="Basic and acidic residues" evidence="1">
    <location>
        <begin position="322"/>
        <end position="331"/>
    </location>
</feature>
<feature type="compositionally biased region" description="Basic and acidic residues" evidence="1">
    <location>
        <begin position="379"/>
        <end position="388"/>
    </location>
</feature>
<feature type="compositionally biased region" description="Basic and acidic residues" evidence="1">
    <location>
        <begin position="341"/>
        <end position="350"/>
    </location>
</feature>
<dbReference type="PANTHER" id="PTHR14379:SF19">
    <property type="entry name" value="ENDONUCLEASE OR GLYCOSYL HYDROLASE-RELATED"/>
    <property type="match status" value="1"/>
</dbReference>
<dbReference type="GeneID" id="104764466"/>
<evidence type="ECO:0000313" key="3">
    <source>
        <dbReference type="RefSeq" id="XP_010486328.1"/>
    </source>
</evidence>
<dbReference type="RefSeq" id="XP_010486328.1">
    <property type="nucleotide sequence ID" value="XM_010488026.2"/>
</dbReference>
<name>A0ABM0XI38_CAMSA</name>
<feature type="compositionally biased region" description="Basic and acidic residues" evidence="1">
    <location>
        <begin position="360"/>
        <end position="369"/>
    </location>
</feature>
<dbReference type="Proteomes" id="UP000694864">
    <property type="component" value="Chromosome 3"/>
</dbReference>
<evidence type="ECO:0000313" key="2">
    <source>
        <dbReference type="Proteomes" id="UP000694864"/>
    </source>
</evidence>
<feature type="compositionally biased region" description="Basic and acidic residues" evidence="1">
    <location>
        <begin position="455"/>
        <end position="464"/>
    </location>
</feature>
<feature type="compositionally biased region" description="Basic and acidic residues" evidence="1">
    <location>
        <begin position="417"/>
        <end position="426"/>
    </location>
</feature>
<feature type="compositionally biased region" description="Polar residues" evidence="1">
    <location>
        <begin position="489"/>
        <end position="500"/>
    </location>
</feature>
<evidence type="ECO:0000256" key="1">
    <source>
        <dbReference type="SAM" id="MobiDB-lite"/>
    </source>
</evidence>
<feature type="compositionally biased region" description="Basic and acidic residues" evidence="1">
    <location>
        <begin position="265"/>
        <end position="274"/>
    </location>
</feature>